<name>A0A285TQ06_9RHOB</name>
<dbReference type="EMBL" id="OBMT01000038">
    <property type="protein sequence ID" value="SOC23160.1"/>
    <property type="molecule type" value="Genomic_DNA"/>
</dbReference>
<evidence type="ECO:0000313" key="4">
    <source>
        <dbReference type="Proteomes" id="UP000219111"/>
    </source>
</evidence>
<feature type="compositionally biased region" description="Acidic residues" evidence="1">
    <location>
        <begin position="94"/>
        <end position="105"/>
    </location>
</feature>
<proteinExistence type="predicted"/>
<dbReference type="AlphaFoldDB" id="A0A285TQ06"/>
<feature type="region of interest" description="Disordered" evidence="1">
    <location>
        <begin position="69"/>
        <end position="105"/>
    </location>
</feature>
<dbReference type="OrthoDB" id="10011857at2"/>
<evidence type="ECO:0000256" key="1">
    <source>
        <dbReference type="SAM" id="MobiDB-lite"/>
    </source>
</evidence>
<keyword evidence="2" id="KW-1133">Transmembrane helix</keyword>
<dbReference type="Proteomes" id="UP000219111">
    <property type="component" value="Unassembled WGS sequence"/>
</dbReference>
<gene>
    <name evidence="3" type="ORF">SAMN05877831_1383</name>
</gene>
<organism evidence="3 4">
    <name type="scientific">Rhodobacter maris</name>
    <dbReference type="NCBI Taxonomy" id="446682"/>
    <lineage>
        <taxon>Bacteria</taxon>
        <taxon>Pseudomonadati</taxon>
        <taxon>Pseudomonadota</taxon>
        <taxon>Alphaproteobacteria</taxon>
        <taxon>Rhodobacterales</taxon>
        <taxon>Rhodobacter group</taxon>
        <taxon>Rhodobacter</taxon>
    </lineage>
</organism>
<feature type="transmembrane region" description="Helical" evidence="2">
    <location>
        <begin position="31"/>
        <end position="51"/>
    </location>
</feature>
<keyword evidence="2" id="KW-0472">Membrane</keyword>
<sequence>MRVLNWIAYLSWVLAALYVFFAFQDKFTFDFFFFIALAVSLVISGVVFFAFSRVIFLLTDIRDALAPEKAQPSREPLPRHPPVFQPGTGYVPVTDEDEDATDEQEAASAEYFRLTGKN</sequence>
<keyword evidence="2" id="KW-0812">Transmembrane</keyword>
<feature type="transmembrane region" description="Helical" evidence="2">
    <location>
        <begin position="6"/>
        <end position="24"/>
    </location>
</feature>
<reference evidence="4" key="1">
    <citation type="submission" date="2017-08" db="EMBL/GenBank/DDBJ databases">
        <authorList>
            <person name="Varghese N."/>
            <person name="Submissions S."/>
        </authorList>
    </citation>
    <scope>NUCLEOTIDE SEQUENCE [LARGE SCALE GENOMIC DNA]</scope>
    <source>
        <strain evidence="4">JA276</strain>
    </source>
</reference>
<dbReference type="RefSeq" id="WP_097071572.1">
    <property type="nucleotide sequence ID" value="NZ_OBMT01000038.1"/>
</dbReference>
<protein>
    <submittedName>
        <fullName evidence="3">Uncharacterized protein</fullName>
    </submittedName>
</protein>
<accession>A0A285TQ06</accession>
<evidence type="ECO:0000256" key="2">
    <source>
        <dbReference type="SAM" id="Phobius"/>
    </source>
</evidence>
<keyword evidence="4" id="KW-1185">Reference proteome</keyword>
<evidence type="ECO:0000313" key="3">
    <source>
        <dbReference type="EMBL" id="SOC23160.1"/>
    </source>
</evidence>